<evidence type="ECO:0000256" key="1">
    <source>
        <dbReference type="ARBA" id="ARBA00009981"/>
    </source>
</evidence>
<dbReference type="PANTHER" id="PTHR33713">
    <property type="entry name" value="ANTITOXIN YAFN-RELATED"/>
    <property type="match status" value="1"/>
</dbReference>
<keyword evidence="4" id="KW-1185">Reference proteome</keyword>
<dbReference type="EMBL" id="CP010415">
    <property type="protein sequence ID" value="AJE21471.1"/>
    <property type="molecule type" value="Genomic_DNA"/>
</dbReference>
<dbReference type="AlphaFoldDB" id="A0A0C4WMB6"/>
<dbReference type="HOGENOM" id="CLU_171850_1_0_6"/>
<protein>
    <recommendedName>
        <fullName evidence="2">Antitoxin</fullName>
    </recommendedName>
</protein>
<proteinExistence type="inferred from homology"/>
<evidence type="ECO:0000313" key="3">
    <source>
        <dbReference type="EMBL" id="AJE21471.1"/>
    </source>
</evidence>
<dbReference type="InterPro" id="IPR006442">
    <property type="entry name" value="Antitoxin_Phd/YefM"/>
</dbReference>
<organism evidence="3 4">
    <name type="scientific">Azotobacter chroococcum NCIMB 8003</name>
    <dbReference type="NCBI Taxonomy" id="1328314"/>
    <lineage>
        <taxon>Bacteria</taxon>
        <taxon>Pseudomonadati</taxon>
        <taxon>Pseudomonadota</taxon>
        <taxon>Gammaproteobacteria</taxon>
        <taxon>Pseudomonadales</taxon>
        <taxon>Pseudomonadaceae</taxon>
        <taxon>Azotobacter</taxon>
    </lineage>
</organism>
<accession>A0A0C4WMB6</accession>
<comment type="function">
    <text evidence="2">Antitoxin component of a type II toxin-antitoxin (TA) system.</text>
</comment>
<name>A0A0C4WMB6_9GAMM</name>
<dbReference type="KEGG" id="acx:Achr_20200"/>
<comment type="similarity">
    <text evidence="1 2">Belongs to the phD/YefM antitoxin family.</text>
</comment>
<evidence type="ECO:0000256" key="2">
    <source>
        <dbReference type="RuleBase" id="RU362080"/>
    </source>
</evidence>
<dbReference type="Pfam" id="PF02604">
    <property type="entry name" value="PhdYeFM_antitox"/>
    <property type="match status" value="1"/>
</dbReference>
<dbReference type="PANTHER" id="PTHR33713:SF10">
    <property type="entry name" value="ANTITOXIN YAFN"/>
    <property type="match status" value="1"/>
</dbReference>
<dbReference type="InterPro" id="IPR036165">
    <property type="entry name" value="YefM-like_sf"/>
</dbReference>
<dbReference type="InterPro" id="IPR051405">
    <property type="entry name" value="phD/YefM_antitoxin"/>
</dbReference>
<gene>
    <name evidence="3" type="ORF">Achr_20200</name>
</gene>
<dbReference type="STRING" id="1328314.Achr_20200"/>
<reference evidence="3 4" key="1">
    <citation type="journal article" date="2015" name="PLoS ONE">
        <title>Azotobacter Genomes: The Genome of Azotobacter chroococcum NCIMB 8003 (ATCC 4412).</title>
        <authorList>
            <person name="Robson R.L."/>
            <person name="Jones R."/>
            <person name="Robson R.M."/>
            <person name="Schwartz A."/>
            <person name="Richardson T.H."/>
        </authorList>
    </citation>
    <scope>NUCLEOTIDE SEQUENCE [LARGE SCALE GENOMIC DNA]</scope>
    <source>
        <strain evidence="3 4">NCIMB 8003</strain>
    </source>
</reference>
<sequence length="95" mass="10386">MQSILADVAVSVSELKKNPSAVLSSAGGAPVAVLNHNRVMGYMVPADVFEAMMERLDDLELIRVARERIEANEPTVRVALEDLIAEAERDTEHGR</sequence>
<dbReference type="RefSeq" id="WP_039804035.1">
    <property type="nucleotide sequence ID" value="NZ_CP010415.1"/>
</dbReference>
<dbReference type="Proteomes" id="UP000068210">
    <property type="component" value="Chromosome"/>
</dbReference>
<dbReference type="SUPFAM" id="SSF143120">
    <property type="entry name" value="YefM-like"/>
    <property type="match status" value="1"/>
</dbReference>
<evidence type="ECO:0000313" key="4">
    <source>
        <dbReference type="Proteomes" id="UP000068210"/>
    </source>
</evidence>